<evidence type="ECO:0000256" key="4">
    <source>
        <dbReference type="ARBA" id="ARBA00023002"/>
    </source>
</evidence>
<evidence type="ECO:0000256" key="1">
    <source>
        <dbReference type="ARBA" id="ARBA00010617"/>
    </source>
</evidence>
<dbReference type="PANTHER" id="PTHR47953">
    <property type="entry name" value="OS08G0105600 PROTEIN"/>
    <property type="match status" value="1"/>
</dbReference>
<evidence type="ECO:0000313" key="8">
    <source>
        <dbReference type="Proteomes" id="UP001371456"/>
    </source>
</evidence>
<comment type="similarity">
    <text evidence="1">Belongs to the cytochrome P450 family.</text>
</comment>
<protein>
    <submittedName>
        <fullName evidence="7">Uncharacterized protein</fullName>
    </submittedName>
</protein>
<keyword evidence="4" id="KW-0560">Oxidoreductase</keyword>
<organism evidence="7 8">
    <name type="scientific">Solanum bulbocastanum</name>
    <name type="common">Wild potato</name>
    <dbReference type="NCBI Taxonomy" id="147425"/>
    <lineage>
        <taxon>Eukaryota</taxon>
        <taxon>Viridiplantae</taxon>
        <taxon>Streptophyta</taxon>
        <taxon>Embryophyta</taxon>
        <taxon>Tracheophyta</taxon>
        <taxon>Spermatophyta</taxon>
        <taxon>Magnoliopsida</taxon>
        <taxon>eudicotyledons</taxon>
        <taxon>Gunneridae</taxon>
        <taxon>Pentapetalae</taxon>
        <taxon>asterids</taxon>
        <taxon>lamiids</taxon>
        <taxon>Solanales</taxon>
        <taxon>Solanaceae</taxon>
        <taxon>Solanoideae</taxon>
        <taxon>Solaneae</taxon>
        <taxon>Solanum</taxon>
    </lineage>
</organism>
<proteinExistence type="inferred from homology"/>
<keyword evidence="8" id="KW-1185">Reference proteome</keyword>
<sequence length="53" mass="6100">MVKSFSTIRKDEISSLISSIRFTKGSPVNMTEKIFWFTNSVTCSAAFRKMFKD</sequence>
<keyword evidence="5" id="KW-0408">Iron</keyword>
<keyword evidence="3" id="KW-0479">Metal-binding</keyword>
<comment type="caution">
    <text evidence="7">The sequence shown here is derived from an EMBL/GenBank/DDBJ whole genome shotgun (WGS) entry which is preliminary data.</text>
</comment>
<dbReference type="Proteomes" id="UP001371456">
    <property type="component" value="Unassembled WGS sequence"/>
</dbReference>
<gene>
    <name evidence="7" type="ORF">RDI58_015212</name>
</gene>
<evidence type="ECO:0000313" key="7">
    <source>
        <dbReference type="EMBL" id="KAK6786687.1"/>
    </source>
</evidence>
<reference evidence="7 8" key="1">
    <citation type="submission" date="2024-02" db="EMBL/GenBank/DDBJ databases">
        <title>de novo genome assembly of Solanum bulbocastanum strain 11H21.</title>
        <authorList>
            <person name="Hosaka A.J."/>
        </authorList>
    </citation>
    <scope>NUCLEOTIDE SEQUENCE [LARGE SCALE GENOMIC DNA]</scope>
    <source>
        <tissue evidence="7">Young leaves</tissue>
    </source>
</reference>
<name>A0AAN8YBR5_SOLBU</name>
<dbReference type="AlphaFoldDB" id="A0AAN8YBR5"/>
<dbReference type="GO" id="GO:0005506">
    <property type="term" value="F:iron ion binding"/>
    <property type="evidence" value="ECO:0007669"/>
    <property type="project" value="InterPro"/>
</dbReference>
<dbReference type="SUPFAM" id="SSF48264">
    <property type="entry name" value="Cytochrome P450"/>
    <property type="match status" value="1"/>
</dbReference>
<dbReference type="InterPro" id="IPR052306">
    <property type="entry name" value="CYP450_71D"/>
</dbReference>
<dbReference type="EMBL" id="JBANQN010000006">
    <property type="protein sequence ID" value="KAK6786687.1"/>
    <property type="molecule type" value="Genomic_DNA"/>
</dbReference>
<evidence type="ECO:0000256" key="2">
    <source>
        <dbReference type="ARBA" id="ARBA00022617"/>
    </source>
</evidence>
<evidence type="ECO:0000256" key="3">
    <source>
        <dbReference type="ARBA" id="ARBA00022723"/>
    </source>
</evidence>
<dbReference type="GO" id="GO:0016705">
    <property type="term" value="F:oxidoreductase activity, acting on paired donors, with incorporation or reduction of molecular oxygen"/>
    <property type="evidence" value="ECO:0007669"/>
    <property type="project" value="InterPro"/>
</dbReference>
<dbReference type="PANTHER" id="PTHR47953:SF16">
    <property type="entry name" value="CYTOCHROME P450 71D8"/>
    <property type="match status" value="1"/>
</dbReference>
<dbReference type="GO" id="GO:0004497">
    <property type="term" value="F:monooxygenase activity"/>
    <property type="evidence" value="ECO:0007669"/>
    <property type="project" value="UniProtKB-KW"/>
</dbReference>
<keyword evidence="6" id="KW-0503">Monooxygenase</keyword>
<evidence type="ECO:0000256" key="6">
    <source>
        <dbReference type="ARBA" id="ARBA00023033"/>
    </source>
</evidence>
<keyword evidence="2" id="KW-0349">Heme</keyword>
<evidence type="ECO:0000256" key="5">
    <source>
        <dbReference type="ARBA" id="ARBA00023004"/>
    </source>
</evidence>
<dbReference type="GO" id="GO:0020037">
    <property type="term" value="F:heme binding"/>
    <property type="evidence" value="ECO:0007669"/>
    <property type="project" value="InterPro"/>
</dbReference>
<accession>A0AAN8YBR5</accession>
<dbReference type="InterPro" id="IPR036396">
    <property type="entry name" value="Cyt_P450_sf"/>
</dbReference>